<accession>A0A833CD74</accession>
<evidence type="ECO:0000313" key="3">
    <source>
        <dbReference type="Proteomes" id="UP000434554"/>
    </source>
</evidence>
<dbReference type="Proteomes" id="UP000434554">
    <property type="component" value="Unassembled WGS sequence"/>
</dbReference>
<evidence type="ECO:0000313" key="2">
    <source>
        <dbReference type="EMBL" id="KAB1479784.1"/>
    </source>
</evidence>
<feature type="transmembrane region" description="Helical" evidence="1">
    <location>
        <begin position="85"/>
        <end position="104"/>
    </location>
</feature>
<comment type="caution">
    <text evidence="2">The sequence shown here is derived from an EMBL/GenBank/DDBJ whole genome shotgun (WGS) entry which is preliminary data.</text>
</comment>
<dbReference type="RefSeq" id="WP_192496399.1">
    <property type="nucleotide sequence ID" value="NZ_CAUBPY010000001.1"/>
</dbReference>
<keyword evidence="1" id="KW-0812">Transmembrane</keyword>
<proteinExistence type="predicted"/>
<gene>
    <name evidence="2" type="ORF">F8R14_00480</name>
</gene>
<dbReference type="AlphaFoldDB" id="A0A833CD74"/>
<sequence>MNISSFFISFKKNGGFFHFSAPFYVALFAALAPLATFSNLIIYANIVDKIPILYGKIKIIYLRQKLFSIRILHEKKGKGITMKRFFMIAVLFISLFSMASAISLDELRNNPSRYQHVFTGDISDEYIDNTSVKIVRTSPPYYIINAKAYAVYYNNNTITLYENTYYLNSERSFKRLHEIYHGNIAKGSDAWYNDSGVKWRPLGVAIYNFDGSKVLPYTAATPLDSIDIISAKPTSPAYMSGMYVFYKSYNEYFNGPTNLF</sequence>
<reference evidence="2 3" key="1">
    <citation type="submission" date="2019-09" db="EMBL/GenBank/DDBJ databases">
        <title>Draft genome sequence of 3 type strains from the CCUG.</title>
        <authorList>
            <person name="Pineiro-Iglesias B."/>
            <person name="Tunovic T."/>
            <person name="Unosson C."/>
            <person name="Inganas E."/>
            <person name="Ohlen M."/>
            <person name="Cardew S."/>
            <person name="Jensie-Markopoulos S."/>
            <person name="Salva-Serra F."/>
            <person name="Jaen-Luchoro D."/>
            <person name="Karlsson R."/>
            <person name="Svensson-Stadler L."/>
            <person name="Chun J."/>
            <person name="Moore E."/>
        </authorList>
    </citation>
    <scope>NUCLEOTIDE SEQUENCE [LARGE SCALE GENOMIC DNA]</scope>
    <source>
        <strain evidence="2 3">CCUG 65427</strain>
    </source>
</reference>
<protein>
    <submittedName>
        <fullName evidence="2">Uncharacterized protein</fullName>
    </submittedName>
</protein>
<name>A0A833CD74_9FIRM</name>
<organism evidence="2 3">
    <name type="scientific">Veillonella seminalis</name>
    <dbReference type="NCBI Taxonomy" id="1502943"/>
    <lineage>
        <taxon>Bacteria</taxon>
        <taxon>Bacillati</taxon>
        <taxon>Bacillota</taxon>
        <taxon>Negativicutes</taxon>
        <taxon>Veillonellales</taxon>
        <taxon>Veillonellaceae</taxon>
        <taxon>Veillonella</taxon>
    </lineage>
</organism>
<evidence type="ECO:0000256" key="1">
    <source>
        <dbReference type="SAM" id="Phobius"/>
    </source>
</evidence>
<feature type="transmembrane region" description="Helical" evidence="1">
    <location>
        <begin position="23"/>
        <end position="46"/>
    </location>
</feature>
<dbReference type="EMBL" id="WBKH01000001">
    <property type="protein sequence ID" value="KAB1479784.1"/>
    <property type="molecule type" value="Genomic_DNA"/>
</dbReference>
<keyword evidence="1" id="KW-0472">Membrane</keyword>
<keyword evidence="1" id="KW-1133">Transmembrane helix</keyword>